<dbReference type="Proteomes" id="UP000252107">
    <property type="component" value="Unassembled WGS sequence"/>
</dbReference>
<proteinExistence type="predicted"/>
<gene>
    <name evidence="1" type="ORF">A6770_12335</name>
</gene>
<evidence type="ECO:0000313" key="1">
    <source>
        <dbReference type="EMBL" id="RCJ39222.1"/>
    </source>
</evidence>
<keyword evidence="2" id="KW-1185">Reference proteome</keyword>
<name>A0A367RVJ5_9NOSO</name>
<accession>A0A367RVJ5</accession>
<sequence>MLRFAIAILLGVAQLRDDLATSKILPLLPLHPLPPLLTPIHPTVMQRLLLKCVGAARRRHRSNTLCKYGKIAKDNYVVFYFL</sequence>
<comment type="caution">
    <text evidence="1">The sequence shown here is derived from an EMBL/GenBank/DDBJ whole genome shotgun (WGS) entry which is preliminary data.</text>
</comment>
<organism evidence="1 2">
    <name type="scientific">Nostoc minutum NIES-26</name>
    <dbReference type="NCBI Taxonomy" id="1844469"/>
    <lineage>
        <taxon>Bacteria</taxon>
        <taxon>Bacillati</taxon>
        <taxon>Cyanobacteriota</taxon>
        <taxon>Cyanophyceae</taxon>
        <taxon>Nostocales</taxon>
        <taxon>Nostocaceae</taxon>
        <taxon>Nostoc</taxon>
    </lineage>
</organism>
<protein>
    <submittedName>
        <fullName evidence="1">Uncharacterized protein</fullName>
    </submittedName>
</protein>
<reference evidence="1" key="1">
    <citation type="submission" date="2016-04" db="EMBL/GenBank/DDBJ databases">
        <authorList>
            <person name="Tabuchi Yagui T.R."/>
        </authorList>
    </citation>
    <scope>NUCLEOTIDE SEQUENCE [LARGE SCALE GENOMIC DNA]</scope>
    <source>
        <strain evidence="1">NIES-26</strain>
    </source>
</reference>
<evidence type="ECO:0000313" key="2">
    <source>
        <dbReference type="Proteomes" id="UP000252107"/>
    </source>
</evidence>
<dbReference type="EMBL" id="LXQD01000076">
    <property type="protein sequence ID" value="RCJ39222.1"/>
    <property type="molecule type" value="Genomic_DNA"/>
</dbReference>
<dbReference type="AlphaFoldDB" id="A0A367RVJ5"/>